<dbReference type="Gene3D" id="3.40.640.10">
    <property type="entry name" value="Type I PLP-dependent aspartate aminotransferase-like (Major domain)"/>
    <property type="match status" value="1"/>
</dbReference>
<dbReference type="GO" id="GO:0000271">
    <property type="term" value="P:polysaccharide biosynthetic process"/>
    <property type="evidence" value="ECO:0007669"/>
    <property type="project" value="TreeGrafter"/>
</dbReference>
<accession>A0A3B1CTZ0</accession>
<dbReference type="EMBL" id="UOGI01000249">
    <property type="protein sequence ID" value="VAX34086.1"/>
    <property type="molecule type" value="Genomic_DNA"/>
</dbReference>
<dbReference type="Gene3D" id="3.90.1150.10">
    <property type="entry name" value="Aspartate Aminotransferase, domain 1"/>
    <property type="match status" value="1"/>
</dbReference>
<evidence type="ECO:0000256" key="1">
    <source>
        <dbReference type="ARBA" id="ARBA00022898"/>
    </source>
</evidence>
<evidence type="ECO:0000256" key="2">
    <source>
        <dbReference type="ARBA" id="ARBA00037999"/>
    </source>
</evidence>
<dbReference type="CDD" id="cd00616">
    <property type="entry name" value="AHBA_syn"/>
    <property type="match status" value="1"/>
</dbReference>
<keyword evidence="3" id="KW-0808">Transferase</keyword>
<dbReference type="GO" id="GO:0008483">
    <property type="term" value="F:transaminase activity"/>
    <property type="evidence" value="ECO:0007669"/>
    <property type="project" value="UniProtKB-KW"/>
</dbReference>
<reference evidence="3" key="1">
    <citation type="submission" date="2018-06" db="EMBL/GenBank/DDBJ databases">
        <authorList>
            <person name="Zhirakovskaya E."/>
        </authorList>
    </citation>
    <scope>NUCLEOTIDE SEQUENCE</scope>
</reference>
<dbReference type="PANTHER" id="PTHR30244:SF36">
    <property type="entry name" value="3-OXO-GLUCOSE-6-PHOSPHATE:GLUTAMATE AMINOTRANSFERASE"/>
    <property type="match status" value="1"/>
</dbReference>
<keyword evidence="3" id="KW-0032">Aminotransferase</keyword>
<comment type="similarity">
    <text evidence="2">Belongs to the DegT/DnrJ/EryC1 family.</text>
</comment>
<dbReference type="PIRSF" id="PIRSF000390">
    <property type="entry name" value="PLP_StrS"/>
    <property type="match status" value="1"/>
</dbReference>
<dbReference type="InterPro" id="IPR015421">
    <property type="entry name" value="PyrdxlP-dep_Trfase_major"/>
</dbReference>
<protein>
    <submittedName>
        <fullName evidence="3">Aminotransferase, DegT/DnrJ/EryC1/StrS family</fullName>
    </submittedName>
</protein>
<dbReference type="SUPFAM" id="SSF53383">
    <property type="entry name" value="PLP-dependent transferases"/>
    <property type="match status" value="1"/>
</dbReference>
<dbReference type="InterPro" id="IPR015424">
    <property type="entry name" value="PyrdxlP-dep_Trfase"/>
</dbReference>
<proteinExistence type="inferred from homology"/>
<name>A0A3B1CTZ0_9ZZZZ</name>
<dbReference type="GO" id="GO:0030170">
    <property type="term" value="F:pyridoxal phosphate binding"/>
    <property type="evidence" value="ECO:0007669"/>
    <property type="project" value="UniProtKB-ARBA"/>
</dbReference>
<evidence type="ECO:0000313" key="3">
    <source>
        <dbReference type="EMBL" id="VAX34086.1"/>
    </source>
</evidence>
<dbReference type="Pfam" id="PF01041">
    <property type="entry name" value="DegT_DnrJ_EryC1"/>
    <property type="match status" value="1"/>
</dbReference>
<dbReference type="InterPro" id="IPR000653">
    <property type="entry name" value="DegT/StrS_aminotransferase"/>
</dbReference>
<keyword evidence="1" id="KW-0663">Pyridoxal phosphate</keyword>
<sequence>MIPMVDLKLQYETLREEILEQITEVLESCRYILGPKVEELEKNIAGYHGVKEAVGVASGTDALNLSLKTLGIGKDDEVITTPFTFFATVEAIIYQGARPVFVDIDPGTLNIDPEKIEERITGRTRAIMPVHMFGQPADMERIGEIASRYNLFIVEDCAQSFGAHIKGRKTGSFGDAGCFSFYPSKNLGAYGDGGLITTDNETIAGKMRVLRNHGSEKGYVHQAIGLNSRLDEIQAAVLLVKFKRIDRYLSLRREKARFYTEHLGSVVQCPREREGFYHVYHQYTIKSPLRERIKSYLYEKGISSVVYYPIPLHLQEALAGSGYRRGDFPVAERTSLEVLSLPIYPEISESDLEKVCEAVRRAVA</sequence>
<dbReference type="AlphaFoldDB" id="A0A3B1CTZ0"/>
<organism evidence="3">
    <name type="scientific">hydrothermal vent metagenome</name>
    <dbReference type="NCBI Taxonomy" id="652676"/>
    <lineage>
        <taxon>unclassified sequences</taxon>
        <taxon>metagenomes</taxon>
        <taxon>ecological metagenomes</taxon>
    </lineage>
</organism>
<dbReference type="FunFam" id="3.40.640.10:FF:000089">
    <property type="entry name" value="Aminotransferase, DegT/DnrJ/EryC1/StrS family"/>
    <property type="match status" value="1"/>
</dbReference>
<gene>
    <name evidence="3" type="ORF">MNBD_NITROSPIRAE03-1309</name>
</gene>
<dbReference type="InterPro" id="IPR015422">
    <property type="entry name" value="PyrdxlP-dep_Trfase_small"/>
</dbReference>
<dbReference type="PANTHER" id="PTHR30244">
    <property type="entry name" value="TRANSAMINASE"/>
    <property type="match status" value="1"/>
</dbReference>